<reference evidence="2" key="1">
    <citation type="submission" date="2021-01" db="EMBL/GenBank/DDBJ databases">
        <title>A chromosome-scale assembly of European eel, Anguilla anguilla.</title>
        <authorList>
            <person name="Henkel C."/>
            <person name="Jong-Raadsen S.A."/>
            <person name="Dufour S."/>
            <person name="Weltzien F.-A."/>
            <person name="Palstra A.P."/>
            <person name="Pelster B."/>
            <person name="Spaink H.P."/>
            <person name="Van Den Thillart G.E."/>
            <person name="Jansen H."/>
            <person name="Zahm M."/>
            <person name="Klopp C."/>
            <person name="Cedric C."/>
            <person name="Louis A."/>
            <person name="Berthelot C."/>
            <person name="Parey E."/>
            <person name="Roest Crollius H."/>
            <person name="Montfort J."/>
            <person name="Robinson-Rechavi M."/>
            <person name="Bucao C."/>
            <person name="Bouchez O."/>
            <person name="Gislard M."/>
            <person name="Lluch J."/>
            <person name="Milhes M."/>
            <person name="Lampietro C."/>
            <person name="Lopez Roques C."/>
            <person name="Donnadieu C."/>
            <person name="Braasch I."/>
            <person name="Desvignes T."/>
            <person name="Postlethwait J."/>
            <person name="Bobe J."/>
            <person name="Guiguen Y."/>
            <person name="Dirks R."/>
        </authorList>
    </citation>
    <scope>NUCLEOTIDE SEQUENCE</scope>
    <source>
        <strain evidence="2">Tag_6206</strain>
        <tissue evidence="2">Liver</tissue>
    </source>
</reference>
<gene>
    <name evidence="2" type="ORF">ANANG_G00084760</name>
</gene>
<feature type="region of interest" description="Disordered" evidence="1">
    <location>
        <begin position="1"/>
        <end position="138"/>
    </location>
</feature>
<evidence type="ECO:0000256" key="1">
    <source>
        <dbReference type="SAM" id="MobiDB-lite"/>
    </source>
</evidence>
<sequence>MRPARSIPPPLVLGEEDKQGPEASALREDPAESTASPKEHAQGPRATPPPPPPPTYRAVVSSPGPCSGTGPGSGSNSPARPATPLSGSSPTPPPPPPRPPSRPKLPPGKPSVGDVTRPFSPPVHSSSPHCNRPPGASGEHLLHILHQLAERRHHAHRR</sequence>
<feature type="compositionally biased region" description="Basic and acidic residues" evidence="1">
    <location>
        <begin position="15"/>
        <end position="30"/>
    </location>
</feature>
<accession>A0A9D3ML08</accession>
<comment type="caution">
    <text evidence="2">The sequence shown here is derived from an EMBL/GenBank/DDBJ whole genome shotgun (WGS) entry which is preliminary data.</text>
</comment>
<name>A0A9D3ML08_ANGAN</name>
<evidence type="ECO:0000313" key="3">
    <source>
        <dbReference type="Proteomes" id="UP001044222"/>
    </source>
</evidence>
<feature type="compositionally biased region" description="Pro residues" evidence="1">
    <location>
        <begin position="90"/>
        <end position="109"/>
    </location>
</feature>
<keyword evidence="3" id="KW-1185">Reference proteome</keyword>
<feature type="compositionally biased region" description="Pro residues" evidence="1">
    <location>
        <begin position="1"/>
        <end position="11"/>
    </location>
</feature>
<protein>
    <submittedName>
        <fullName evidence="2">Uncharacterized protein</fullName>
    </submittedName>
</protein>
<proteinExistence type="predicted"/>
<dbReference type="AlphaFoldDB" id="A0A9D3ML08"/>
<dbReference type="EMBL" id="JAFIRN010000004">
    <property type="protein sequence ID" value="KAG5850655.1"/>
    <property type="molecule type" value="Genomic_DNA"/>
</dbReference>
<feature type="compositionally biased region" description="Pro residues" evidence="1">
    <location>
        <begin position="46"/>
        <end position="55"/>
    </location>
</feature>
<evidence type="ECO:0000313" key="2">
    <source>
        <dbReference type="EMBL" id="KAG5850655.1"/>
    </source>
</evidence>
<feature type="compositionally biased region" description="Low complexity" evidence="1">
    <location>
        <begin position="74"/>
        <end position="89"/>
    </location>
</feature>
<dbReference type="Proteomes" id="UP001044222">
    <property type="component" value="Unassembled WGS sequence"/>
</dbReference>
<organism evidence="2 3">
    <name type="scientific">Anguilla anguilla</name>
    <name type="common">European freshwater eel</name>
    <name type="synonym">Muraena anguilla</name>
    <dbReference type="NCBI Taxonomy" id="7936"/>
    <lineage>
        <taxon>Eukaryota</taxon>
        <taxon>Metazoa</taxon>
        <taxon>Chordata</taxon>
        <taxon>Craniata</taxon>
        <taxon>Vertebrata</taxon>
        <taxon>Euteleostomi</taxon>
        <taxon>Actinopterygii</taxon>
        <taxon>Neopterygii</taxon>
        <taxon>Teleostei</taxon>
        <taxon>Anguilliformes</taxon>
        <taxon>Anguillidae</taxon>
        <taxon>Anguilla</taxon>
    </lineage>
</organism>